<accession>A0ABQ6BGS4</accession>
<organism evidence="1 2">
    <name type="scientific">Bradyrhizobium iriomotense</name>
    <dbReference type="NCBI Taxonomy" id="441950"/>
    <lineage>
        <taxon>Bacteria</taxon>
        <taxon>Pseudomonadati</taxon>
        <taxon>Pseudomonadota</taxon>
        <taxon>Alphaproteobacteria</taxon>
        <taxon>Hyphomicrobiales</taxon>
        <taxon>Nitrobacteraceae</taxon>
        <taxon>Bradyrhizobium</taxon>
    </lineage>
</organism>
<dbReference type="Proteomes" id="UP001156905">
    <property type="component" value="Unassembled WGS sequence"/>
</dbReference>
<dbReference type="EMBL" id="BSOW01000045">
    <property type="protein sequence ID" value="GLR91298.1"/>
    <property type="molecule type" value="Genomic_DNA"/>
</dbReference>
<gene>
    <name evidence="1" type="ORF">GCM10007857_80150</name>
</gene>
<keyword evidence="2" id="KW-1185">Reference proteome</keyword>
<evidence type="ECO:0000313" key="2">
    <source>
        <dbReference type="Proteomes" id="UP001156905"/>
    </source>
</evidence>
<protein>
    <submittedName>
        <fullName evidence="1">Uncharacterized protein</fullName>
    </submittedName>
</protein>
<sequence>MQKLILSGMVAMSGLVLLTFLRMDERCQQAKSTREEELAKKVQGAVSLLTTAKWCAISG</sequence>
<evidence type="ECO:0000313" key="1">
    <source>
        <dbReference type="EMBL" id="GLR91298.1"/>
    </source>
</evidence>
<proteinExistence type="predicted"/>
<comment type="caution">
    <text evidence="1">The sequence shown here is derived from an EMBL/GenBank/DDBJ whole genome shotgun (WGS) entry which is preliminary data.</text>
</comment>
<name>A0ABQ6BGS4_9BRAD</name>
<reference evidence="2" key="1">
    <citation type="journal article" date="2019" name="Int. J. Syst. Evol. Microbiol.">
        <title>The Global Catalogue of Microorganisms (GCM) 10K type strain sequencing project: providing services to taxonomists for standard genome sequencing and annotation.</title>
        <authorList>
            <consortium name="The Broad Institute Genomics Platform"/>
            <consortium name="The Broad Institute Genome Sequencing Center for Infectious Disease"/>
            <person name="Wu L."/>
            <person name="Ma J."/>
        </authorList>
    </citation>
    <scope>NUCLEOTIDE SEQUENCE [LARGE SCALE GENOMIC DNA]</scope>
    <source>
        <strain evidence="2">NBRC 102520</strain>
    </source>
</reference>